<comment type="caution">
    <text evidence="1">The sequence shown here is derived from an EMBL/GenBank/DDBJ whole genome shotgun (WGS) entry which is preliminary data.</text>
</comment>
<accession>A0A3R6B6E0</accession>
<dbReference type="EMBL" id="QSHO01000008">
    <property type="protein sequence ID" value="RHC16761.1"/>
    <property type="molecule type" value="Genomic_DNA"/>
</dbReference>
<gene>
    <name evidence="1" type="ORF">DW856_10660</name>
</gene>
<evidence type="ECO:0000313" key="1">
    <source>
        <dbReference type="EMBL" id="RHC16761.1"/>
    </source>
</evidence>
<sequence>MSNALARKKKRMQPLGYSKSELIGIQRHAKAQSNADYLIEESYYNVRMMAYQTLHDKFGFSQKRIIRVEQTIETYLGDAEKDGMSAEELGYFMKTKCGIDVREETNKIPYRESFYLVERKIAPSCMIQANKFLLAQVFNYFAMLGVCLKTKFKFSSNQIRQVYERIRYLINCIATGYETMAGIASVLEHECKYIDKRFIGKTYEI</sequence>
<proteinExistence type="predicted"/>
<reference evidence="1 2" key="1">
    <citation type="submission" date="2018-08" db="EMBL/GenBank/DDBJ databases">
        <title>A genome reference for cultivated species of the human gut microbiota.</title>
        <authorList>
            <person name="Zou Y."/>
            <person name="Xue W."/>
            <person name="Luo G."/>
        </authorList>
    </citation>
    <scope>NUCLEOTIDE SEQUENCE [LARGE SCALE GENOMIC DNA]</scope>
    <source>
        <strain evidence="1 2">AM37-1AC</strain>
    </source>
</reference>
<dbReference type="RefSeq" id="WP_118598017.1">
    <property type="nucleotide sequence ID" value="NZ_QSHO01000008.1"/>
</dbReference>
<evidence type="ECO:0000313" key="2">
    <source>
        <dbReference type="Proteomes" id="UP000283513"/>
    </source>
</evidence>
<dbReference type="Proteomes" id="UP000283513">
    <property type="component" value="Unassembled WGS sequence"/>
</dbReference>
<name>A0A3R6B6E0_9FIRM</name>
<protein>
    <submittedName>
        <fullName evidence="1">Uncharacterized protein</fullName>
    </submittedName>
</protein>
<dbReference type="AlphaFoldDB" id="A0A3R6B6E0"/>
<organism evidence="1 2">
    <name type="scientific">Roseburia intestinalis</name>
    <dbReference type="NCBI Taxonomy" id="166486"/>
    <lineage>
        <taxon>Bacteria</taxon>
        <taxon>Bacillati</taxon>
        <taxon>Bacillota</taxon>
        <taxon>Clostridia</taxon>
        <taxon>Lachnospirales</taxon>
        <taxon>Lachnospiraceae</taxon>
        <taxon>Roseburia</taxon>
    </lineage>
</organism>